<dbReference type="Proteomes" id="UP000030764">
    <property type="component" value="Unassembled WGS sequence"/>
</dbReference>
<keyword evidence="3" id="KW-1185">Reference proteome</keyword>
<proteinExistence type="predicted"/>
<protein>
    <submittedName>
        <fullName evidence="2">Uncharacterized protein</fullName>
    </submittedName>
</protein>
<feature type="region of interest" description="Disordered" evidence="1">
    <location>
        <begin position="136"/>
        <end position="176"/>
    </location>
</feature>
<feature type="compositionally biased region" description="Polar residues" evidence="1">
    <location>
        <begin position="136"/>
        <end position="154"/>
    </location>
</feature>
<gene>
    <name evidence="2" type="ORF">M513_09309</name>
</gene>
<accession>A0A085LXZ6</accession>
<reference evidence="2 3" key="1">
    <citation type="journal article" date="2014" name="Nat. Genet.">
        <title>Genome and transcriptome of the porcine whipworm Trichuris suis.</title>
        <authorList>
            <person name="Jex A.R."/>
            <person name="Nejsum P."/>
            <person name="Schwarz E.M."/>
            <person name="Hu L."/>
            <person name="Young N.D."/>
            <person name="Hall R.S."/>
            <person name="Korhonen P.K."/>
            <person name="Liao S."/>
            <person name="Thamsborg S."/>
            <person name="Xia J."/>
            <person name="Xu P."/>
            <person name="Wang S."/>
            <person name="Scheerlinck J.P."/>
            <person name="Hofmann A."/>
            <person name="Sternberg P.W."/>
            <person name="Wang J."/>
            <person name="Gasser R.B."/>
        </authorList>
    </citation>
    <scope>NUCLEOTIDE SEQUENCE [LARGE SCALE GENOMIC DNA]</scope>
    <source>
        <strain evidence="2">DCEP-RM93M</strain>
    </source>
</reference>
<organism evidence="2 3">
    <name type="scientific">Trichuris suis</name>
    <name type="common">pig whipworm</name>
    <dbReference type="NCBI Taxonomy" id="68888"/>
    <lineage>
        <taxon>Eukaryota</taxon>
        <taxon>Metazoa</taxon>
        <taxon>Ecdysozoa</taxon>
        <taxon>Nematoda</taxon>
        <taxon>Enoplea</taxon>
        <taxon>Dorylaimia</taxon>
        <taxon>Trichinellida</taxon>
        <taxon>Trichuridae</taxon>
        <taxon>Trichuris</taxon>
    </lineage>
</organism>
<sequence>MKDIAIAYGALRDNCVRDKDLFFSTFSSLSASHPDTYVNRKKSSCATIPCTETYILIYYLFLKLRILTHSLVPSHQLALLHTPHPDTTFSSVAVPILTPHPDTHGHRSERSGGRRMRVDLRSSGLALEGSLLDSFTASSSPTVSTGEPSVSSSVGLRAGASCRKETEDSRPSGSRLRVKLTPMDEFLSHARHRSIAPHPCRGCHPQMIYPR</sequence>
<evidence type="ECO:0000313" key="3">
    <source>
        <dbReference type="Proteomes" id="UP000030764"/>
    </source>
</evidence>
<dbReference type="EMBL" id="KL363263">
    <property type="protein sequence ID" value="KFD49842.1"/>
    <property type="molecule type" value="Genomic_DNA"/>
</dbReference>
<name>A0A085LXZ6_9BILA</name>
<evidence type="ECO:0000256" key="1">
    <source>
        <dbReference type="SAM" id="MobiDB-lite"/>
    </source>
</evidence>
<dbReference type="AlphaFoldDB" id="A0A085LXZ6"/>
<evidence type="ECO:0000313" key="2">
    <source>
        <dbReference type="EMBL" id="KFD49842.1"/>
    </source>
</evidence>